<dbReference type="Proteomes" id="UP000198984">
    <property type="component" value="Unassembled WGS sequence"/>
</dbReference>
<dbReference type="Gene3D" id="2.70.98.10">
    <property type="match status" value="1"/>
</dbReference>
<evidence type="ECO:0000256" key="2">
    <source>
        <dbReference type="ARBA" id="ARBA00011245"/>
    </source>
</evidence>
<dbReference type="GO" id="GO:0006006">
    <property type="term" value="P:glucose metabolic process"/>
    <property type="evidence" value="ECO:0007669"/>
    <property type="project" value="TreeGrafter"/>
</dbReference>
<reference evidence="4 5" key="1">
    <citation type="submission" date="2016-10" db="EMBL/GenBank/DDBJ databases">
        <authorList>
            <person name="de Groot N.N."/>
        </authorList>
    </citation>
    <scope>NUCLEOTIDE SEQUENCE [LARGE SCALE GENOMIC DNA]</scope>
    <source>
        <strain evidence="4 5">DSM 21039</strain>
    </source>
</reference>
<dbReference type="GO" id="GO:0004034">
    <property type="term" value="F:aldose 1-epimerase activity"/>
    <property type="evidence" value="ECO:0007669"/>
    <property type="project" value="TreeGrafter"/>
</dbReference>
<dbReference type="AlphaFoldDB" id="A0A1H7WCZ0"/>
<proteinExistence type="predicted"/>
<dbReference type="EMBL" id="FOBB01000003">
    <property type="protein sequence ID" value="SEM19446.1"/>
    <property type="molecule type" value="Genomic_DNA"/>
</dbReference>
<evidence type="ECO:0000313" key="4">
    <source>
        <dbReference type="EMBL" id="SEM19446.1"/>
    </source>
</evidence>
<dbReference type="GO" id="GO:0030246">
    <property type="term" value="F:carbohydrate binding"/>
    <property type="evidence" value="ECO:0007669"/>
    <property type="project" value="InterPro"/>
</dbReference>
<dbReference type="STRING" id="573321.SAMN04488505_103632"/>
<comment type="cofactor">
    <cofactor evidence="1">
        <name>Ca(2+)</name>
        <dbReference type="ChEBI" id="CHEBI:29108"/>
    </cofactor>
</comment>
<dbReference type="InterPro" id="IPR011013">
    <property type="entry name" value="Gal_mutarotase_sf_dom"/>
</dbReference>
<evidence type="ECO:0000313" key="5">
    <source>
        <dbReference type="Proteomes" id="UP000198984"/>
    </source>
</evidence>
<evidence type="ECO:0000256" key="1">
    <source>
        <dbReference type="ARBA" id="ARBA00001913"/>
    </source>
</evidence>
<dbReference type="PANTHER" id="PTHR10091">
    <property type="entry name" value="ALDOSE-1-EPIMERASE"/>
    <property type="match status" value="1"/>
</dbReference>
<dbReference type="Pfam" id="PF01263">
    <property type="entry name" value="Aldose_epim"/>
    <property type="match status" value="1"/>
</dbReference>
<evidence type="ECO:0000256" key="3">
    <source>
        <dbReference type="ARBA" id="ARBA00022837"/>
    </source>
</evidence>
<dbReference type="InterPro" id="IPR008183">
    <property type="entry name" value="Aldose_1/G6P_1-epimerase"/>
</dbReference>
<name>A0A1H7WCZ0_9BACT</name>
<dbReference type="CDD" id="cd01081">
    <property type="entry name" value="Aldose_epim"/>
    <property type="match status" value="1"/>
</dbReference>
<keyword evidence="5" id="KW-1185">Reference proteome</keyword>
<gene>
    <name evidence="4" type="ORF">SAMN04488505_103632</name>
</gene>
<sequence>MGKFGYILNYMAFHIHTFQQNGFDIVALQDTANNTQVEIIPSLGAALHAFTIPHNGQPLNIIDNYKNLEEQQQQLTKSFKGVKLSPYACRIPYGQYKWQDEAYQLSRLAPSGHAIHGLLYDAAFTVLETITNEREAALVLQYSYKGTDPGYPFAYDCRVRYSLQSNYTLSISTTLINHAGTAIPVMDGWHPYFTTGTPVDALELQFASQQIVEFNEQLVPTGQLLPCKDYLRPQLLKGVQLDNSFLLHFTQPGPLCTLFDPQQRIAIDFYPDHNYPVLQVYIPPHRHSIAIENLSAPPNTFNNGMHLQQLPPGGEQTFTTRIQVRLA</sequence>
<keyword evidence="3" id="KW-0106">Calcium</keyword>
<dbReference type="GO" id="GO:0033499">
    <property type="term" value="P:galactose catabolic process via UDP-galactose, Leloir pathway"/>
    <property type="evidence" value="ECO:0007669"/>
    <property type="project" value="TreeGrafter"/>
</dbReference>
<organism evidence="4 5">
    <name type="scientific">Chitinophaga rupis</name>
    <dbReference type="NCBI Taxonomy" id="573321"/>
    <lineage>
        <taxon>Bacteria</taxon>
        <taxon>Pseudomonadati</taxon>
        <taxon>Bacteroidota</taxon>
        <taxon>Chitinophagia</taxon>
        <taxon>Chitinophagales</taxon>
        <taxon>Chitinophagaceae</taxon>
        <taxon>Chitinophaga</taxon>
    </lineage>
</organism>
<accession>A0A1H7WCZ0</accession>
<dbReference type="InterPro" id="IPR014718">
    <property type="entry name" value="GH-type_carb-bd"/>
</dbReference>
<comment type="subunit">
    <text evidence="2">Monomer.</text>
</comment>
<dbReference type="SUPFAM" id="SSF74650">
    <property type="entry name" value="Galactose mutarotase-like"/>
    <property type="match status" value="1"/>
</dbReference>
<protein>
    <submittedName>
        <fullName evidence="4">Aldose 1-epimerase</fullName>
    </submittedName>
</protein>
<dbReference type="PANTHER" id="PTHR10091:SF0">
    <property type="entry name" value="GALACTOSE MUTAROTASE"/>
    <property type="match status" value="1"/>
</dbReference>